<dbReference type="NCBIfam" id="NF002497">
    <property type="entry name" value="PRK01827.1-3"/>
    <property type="match status" value="1"/>
</dbReference>
<feature type="binding site" description="in other chain" evidence="5">
    <location>
        <begin position="179"/>
        <end position="182"/>
    </location>
    <ligand>
        <name>dUMP</name>
        <dbReference type="ChEBI" id="CHEBI:246422"/>
        <note>ligand shared between dimeric partners</note>
    </ligand>
</feature>
<feature type="binding site" evidence="5">
    <location>
        <position position="51"/>
    </location>
    <ligand>
        <name>(6R)-5,10-methylene-5,6,7,8-tetrahydrofolate</name>
        <dbReference type="ChEBI" id="CHEBI:15636"/>
    </ligand>
</feature>
<evidence type="ECO:0000259" key="6">
    <source>
        <dbReference type="Pfam" id="PF00303"/>
    </source>
</evidence>
<keyword evidence="2 5" id="KW-0489">Methyltransferase</keyword>
<dbReference type="NCBIfam" id="NF002499">
    <property type="entry name" value="PRK01827.1-5"/>
    <property type="match status" value="1"/>
</dbReference>
<dbReference type="GO" id="GO:0006235">
    <property type="term" value="P:dTTP biosynthetic process"/>
    <property type="evidence" value="ECO:0007669"/>
    <property type="project" value="UniProtKB-UniRule"/>
</dbReference>
<evidence type="ECO:0000256" key="5">
    <source>
        <dbReference type="HAMAP-Rule" id="MF_00008"/>
    </source>
</evidence>
<comment type="function">
    <text evidence="5">Catalyzes the reductive methylation of 2'-deoxyuridine-5'-monophosphate (dUMP) to 2'-deoxythymidine-5'-monophosphate (dTMP) while utilizing 5,10-methylenetetrahydrofolate (mTHF) as the methyl donor and reductant in the reaction, yielding dihydrofolate (DHF) as a by-product. This enzymatic reaction provides an intracellular de novo source of dTMP, an essential precursor for DNA biosynthesis.</text>
</comment>
<keyword evidence="3 5" id="KW-0808">Transferase</keyword>
<feature type="binding site" evidence="5">
    <location>
        <begin position="126"/>
        <end position="127"/>
    </location>
    <ligand>
        <name>dUMP</name>
        <dbReference type="ChEBI" id="CHEBI:246422"/>
        <note>ligand shared between dimeric partners</note>
    </ligand>
</feature>
<dbReference type="SUPFAM" id="SSF55831">
    <property type="entry name" value="Thymidylate synthase/dCMP hydroxymethylase"/>
    <property type="match status" value="1"/>
</dbReference>
<accession>A0A363UJ72</accession>
<dbReference type="CDD" id="cd00351">
    <property type="entry name" value="TS_Pyrimidine_HMase"/>
    <property type="match status" value="1"/>
</dbReference>
<evidence type="ECO:0000256" key="4">
    <source>
        <dbReference type="ARBA" id="ARBA00022727"/>
    </source>
</evidence>
<dbReference type="GO" id="GO:0006231">
    <property type="term" value="P:dTMP biosynthetic process"/>
    <property type="evidence" value="ECO:0007669"/>
    <property type="project" value="UniProtKB-UniRule"/>
</dbReference>
<dbReference type="NCBIfam" id="TIGR03284">
    <property type="entry name" value="thym_sym"/>
    <property type="match status" value="2"/>
</dbReference>
<feature type="binding site" description="in other chain" evidence="5">
    <location>
        <position position="21"/>
    </location>
    <ligand>
        <name>dUMP</name>
        <dbReference type="ChEBI" id="CHEBI:246422"/>
        <note>ligand shared between dimeric partners</note>
    </ligand>
</feature>
<name>A0A363UJ72_9GAMM</name>
<dbReference type="RefSeq" id="WP_109720948.1">
    <property type="nucleotide sequence ID" value="NZ_QEQK01000011.1"/>
</dbReference>
<gene>
    <name evidence="5" type="primary">thyA</name>
    <name evidence="7" type="ORF">DEH80_13085</name>
</gene>
<dbReference type="EC" id="2.1.1.45" evidence="1 5"/>
<dbReference type="InterPro" id="IPR036926">
    <property type="entry name" value="Thymidate_synth/dCMP_Mease_sf"/>
</dbReference>
<protein>
    <recommendedName>
        <fullName evidence="1 5">Thymidylate synthase</fullName>
        <shortName evidence="5">TS</shortName>
        <shortName evidence="5">TSase</shortName>
        <ecNumber evidence="1 5">2.1.1.45</ecNumber>
    </recommendedName>
</protein>
<dbReference type="OrthoDB" id="9774633at2"/>
<sequence length="277" mass="31139">MKQYLDLMQHVLDHGTDKSDRTGTGTRSVFGYQMRFDLADGFPMVTTKKLHLRSIIHELLWFIAGDTNTAYLKANGVSIWDEWATEDGDLGPVYGKQWRAWEGPNGVVVDQLAELVHNLKTNPDSRRHVLSAWNPTVLPDPSKSPVENAEAGLQALPPCHCLFQFYVADGKLSCQLYQRSADIFLGVPFNIASYALLTMMLAQVCGYQPGDFVHTLGDAHLYSNHLEQAALQLTRQPYPLPTMHLDASVTDIEAFRFEHFRLEGYTSHPHIKAQVSV</sequence>
<feature type="domain" description="Thymidylate synthase/dCMP hydroxymethylase" evidence="6">
    <location>
        <begin position="2"/>
        <end position="277"/>
    </location>
</feature>
<evidence type="ECO:0000313" key="8">
    <source>
        <dbReference type="Proteomes" id="UP000251800"/>
    </source>
</evidence>
<evidence type="ECO:0000256" key="3">
    <source>
        <dbReference type="ARBA" id="ARBA00022679"/>
    </source>
</evidence>
<comment type="catalytic activity">
    <reaction evidence="5">
        <text>dUMP + (6R)-5,10-methylene-5,6,7,8-tetrahydrofolate = 7,8-dihydrofolate + dTMP</text>
        <dbReference type="Rhea" id="RHEA:12104"/>
        <dbReference type="ChEBI" id="CHEBI:15636"/>
        <dbReference type="ChEBI" id="CHEBI:57451"/>
        <dbReference type="ChEBI" id="CHEBI:63528"/>
        <dbReference type="ChEBI" id="CHEBI:246422"/>
        <dbReference type="EC" id="2.1.1.45"/>
    </reaction>
</comment>
<dbReference type="PANTHER" id="PTHR11548:SF9">
    <property type="entry name" value="THYMIDYLATE SYNTHASE"/>
    <property type="match status" value="1"/>
</dbReference>
<dbReference type="FunFam" id="3.30.572.10:FF:000013">
    <property type="entry name" value="Thymidylate synthase"/>
    <property type="match status" value="1"/>
</dbReference>
<dbReference type="AlphaFoldDB" id="A0A363UJ72"/>
<feature type="binding site" description="in other chain" evidence="5">
    <location>
        <begin position="220"/>
        <end position="222"/>
    </location>
    <ligand>
        <name>dUMP</name>
        <dbReference type="ChEBI" id="CHEBI:246422"/>
        <note>ligand shared between dimeric partners</note>
    </ligand>
</feature>
<dbReference type="InterPro" id="IPR045097">
    <property type="entry name" value="Thymidate_synth/dCMP_Mease"/>
</dbReference>
<dbReference type="UniPathway" id="UPA00575"/>
<feature type="binding site" description="in other chain" evidence="5">
    <location>
        <position position="190"/>
    </location>
    <ligand>
        <name>dUMP</name>
        <dbReference type="ChEBI" id="CHEBI:246422"/>
        <note>ligand shared between dimeric partners</note>
    </ligand>
</feature>
<dbReference type="Pfam" id="PF00303">
    <property type="entry name" value="Thymidylat_synt"/>
    <property type="match status" value="1"/>
</dbReference>
<dbReference type="HAMAP" id="MF_00008">
    <property type="entry name" value="Thymidy_synth_bact"/>
    <property type="match status" value="1"/>
</dbReference>
<dbReference type="PANTHER" id="PTHR11548">
    <property type="entry name" value="THYMIDYLATE SYNTHASE 1"/>
    <property type="match status" value="1"/>
</dbReference>
<comment type="pathway">
    <text evidence="5">Pyrimidine metabolism; dTTP biosynthesis.</text>
</comment>
<keyword evidence="4 5" id="KW-0545">Nucleotide biosynthesis</keyword>
<dbReference type="InterPro" id="IPR023451">
    <property type="entry name" value="Thymidate_synth/dCMP_Mease_dom"/>
</dbReference>
<dbReference type="EMBL" id="QEQK01000011">
    <property type="protein sequence ID" value="PWN55407.1"/>
    <property type="molecule type" value="Genomic_DNA"/>
</dbReference>
<dbReference type="GO" id="GO:0032259">
    <property type="term" value="P:methylation"/>
    <property type="evidence" value="ECO:0007669"/>
    <property type="project" value="UniProtKB-KW"/>
</dbReference>
<dbReference type="InterPro" id="IPR000398">
    <property type="entry name" value="Thymidylate_synthase"/>
</dbReference>
<evidence type="ECO:0000313" key="7">
    <source>
        <dbReference type="EMBL" id="PWN55407.1"/>
    </source>
</evidence>
<keyword evidence="8" id="KW-1185">Reference proteome</keyword>
<dbReference type="GO" id="GO:0005829">
    <property type="term" value="C:cytosol"/>
    <property type="evidence" value="ECO:0007669"/>
    <property type="project" value="TreeGrafter"/>
</dbReference>
<feature type="binding site" evidence="5">
    <location>
        <position position="182"/>
    </location>
    <ligand>
        <name>(6R)-5,10-methylene-5,6,7,8-tetrahydrofolate</name>
        <dbReference type="ChEBI" id="CHEBI:15636"/>
    </ligand>
</feature>
<feature type="binding site" evidence="5">
    <location>
        <position position="276"/>
    </location>
    <ligand>
        <name>(6R)-5,10-methylene-5,6,7,8-tetrahydrofolate</name>
        <dbReference type="ChEBI" id="CHEBI:15636"/>
    </ligand>
</feature>
<comment type="subunit">
    <text evidence="5">Homodimer.</text>
</comment>
<proteinExistence type="inferred from homology"/>
<dbReference type="PRINTS" id="PR00108">
    <property type="entry name" value="THYMDSNTHASE"/>
</dbReference>
<reference evidence="7 8" key="1">
    <citation type="submission" date="2018-05" db="EMBL/GenBank/DDBJ databases">
        <title>Abyssibacter profundi OUC007T gen. nov., sp. nov, a marine bacterium isolated from seawater of the Mariana Trench.</title>
        <authorList>
            <person name="Zhou S."/>
        </authorList>
    </citation>
    <scope>NUCLEOTIDE SEQUENCE [LARGE SCALE GENOMIC DNA]</scope>
    <source>
        <strain evidence="7 8">OUC007</strain>
    </source>
</reference>
<organism evidence="7 8">
    <name type="scientific">Abyssibacter profundi</name>
    <dbReference type="NCBI Taxonomy" id="2182787"/>
    <lineage>
        <taxon>Bacteria</taxon>
        <taxon>Pseudomonadati</taxon>
        <taxon>Pseudomonadota</taxon>
        <taxon>Gammaproteobacteria</taxon>
        <taxon>Chromatiales</taxon>
        <taxon>Oceanococcaceae</taxon>
        <taxon>Abyssibacter</taxon>
    </lineage>
</organism>
<dbReference type="GO" id="GO:0004799">
    <property type="term" value="F:thymidylate synthase activity"/>
    <property type="evidence" value="ECO:0007669"/>
    <property type="project" value="UniProtKB-UniRule"/>
</dbReference>
<comment type="caution">
    <text evidence="7">The sequence shown here is derived from an EMBL/GenBank/DDBJ whole genome shotgun (WGS) entry which is preliminary data.</text>
</comment>
<dbReference type="Proteomes" id="UP000251800">
    <property type="component" value="Unassembled WGS sequence"/>
</dbReference>
<keyword evidence="5" id="KW-0963">Cytoplasm</keyword>
<feature type="active site" description="Nucleophile" evidence="5">
    <location>
        <position position="159"/>
    </location>
</feature>
<comment type="similarity">
    <text evidence="5">Belongs to the thymidylate synthase family. Bacterial-type ThyA subfamily.</text>
</comment>
<comment type="subcellular location">
    <subcellularLocation>
        <location evidence="5">Cytoplasm</location>
    </subcellularLocation>
</comment>
<evidence type="ECO:0000256" key="1">
    <source>
        <dbReference type="ARBA" id="ARBA00011947"/>
    </source>
</evidence>
<evidence type="ECO:0000256" key="2">
    <source>
        <dbReference type="ARBA" id="ARBA00022603"/>
    </source>
</evidence>
<dbReference type="Gene3D" id="3.30.572.10">
    <property type="entry name" value="Thymidylate synthase/dCMP hydroxymethylase domain"/>
    <property type="match status" value="1"/>
</dbReference>